<dbReference type="PROSITE" id="PS00373">
    <property type="entry name" value="GART"/>
    <property type="match status" value="1"/>
</dbReference>
<evidence type="ECO:0000256" key="3">
    <source>
        <dbReference type="ARBA" id="ARBA00022755"/>
    </source>
</evidence>
<evidence type="ECO:0000256" key="6">
    <source>
        <dbReference type="HAMAP-Rule" id="MF_01930"/>
    </source>
</evidence>
<keyword evidence="3 6" id="KW-0658">Purine biosynthesis</keyword>
<feature type="domain" description="Formyl transferase N-terminal" evidence="7">
    <location>
        <begin position="2"/>
        <end position="181"/>
    </location>
</feature>
<dbReference type="HAMAP" id="MF_01930">
    <property type="entry name" value="PurN"/>
    <property type="match status" value="1"/>
</dbReference>
<evidence type="ECO:0000256" key="4">
    <source>
        <dbReference type="ARBA" id="ARBA00038440"/>
    </source>
</evidence>
<feature type="binding site" evidence="6">
    <location>
        <position position="106"/>
    </location>
    <ligand>
        <name>(6R)-10-formyltetrahydrofolate</name>
        <dbReference type="ChEBI" id="CHEBI:195366"/>
    </ligand>
</feature>
<comment type="function">
    <text evidence="6">Catalyzes the transfer of a formyl group from 10-formyltetrahydrofolate to 5-phospho-ribosyl-glycinamide (GAR), producing 5-phospho-ribosyl-N-formylglycinamide (FGAR) and tetrahydrofolate.</text>
</comment>
<keyword evidence="2 6" id="KW-0808">Transferase</keyword>
<dbReference type="RefSeq" id="WP_157993275.1">
    <property type="nucleotide sequence ID" value="NZ_LR217703.1"/>
</dbReference>
<feature type="site" description="Raises pKa of active site His" evidence="6">
    <location>
        <position position="144"/>
    </location>
</feature>
<organism evidence="8 9">
    <name type="scientific">Candidatus Erwinia haradaeae</name>
    <dbReference type="NCBI Taxonomy" id="1922217"/>
    <lineage>
        <taxon>Bacteria</taxon>
        <taxon>Pseudomonadati</taxon>
        <taxon>Pseudomonadota</taxon>
        <taxon>Gammaproteobacteria</taxon>
        <taxon>Enterobacterales</taxon>
        <taxon>Erwiniaceae</taxon>
        <taxon>Erwinia</taxon>
    </lineage>
</organism>
<evidence type="ECO:0000313" key="8">
    <source>
        <dbReference type="EMBL" id="VFP79469.1"/>
    </source>
</evidence>
<dbReference type="CDD" id="cd08645">
    <property type="entry name" value="FMT_core_GART"/>
    <property type="match status" value="1"/>
</dbReference>
<name>A0A451D1I7_9GAMM</name>
<evidence type="ECO:0000313" key="9">
    <source>
        <dbReference type="Proteomes" id="UP000294412"/>
    </source>
</evidence>
<reference evidence="8 9" key="1">
    <citation type="submission" date="2019-02" db="EMBL/GenBank/DDBJ databases">
        <authorList>
            <person name="Manzano-Marin A."/>
            <person name="Manzano-Marin A."/>
        </authorList>
    </citation>
    <scope>NUCLEOTIDE SEQUENCE [LARGE SCALE GENOMIC DNA]</scope>
    <source>
        <strain evidence="8 9">ErCicuneomaculata</strain>
    </source>
</reference>
<dbReference type="InterPro" id="IPR002376">
    <property type="entry name" value="Formyl_transf_N"/>
</dbReference>
<dbReference type="Pfam" id="PF00551">
    <property type="entry name" value="Formyl_trans_N"/>
    <property type="match status" value="1"/>
</dbReference>
<proteinExistence type="inferred from homology"/>
<dbReference type="GO" id="GO:0004644">
    <property type="term" value="F:phosphoribosylglycinamide formyltransferase activity"/>
    <property type="evidence" value="ECO:0007669"/>
    <property type="project" value="UniProtKB-UniRule"/>
</dbReference>
<dbReference type="NCBIfam" id="TIGR00639">
    <property type="entry name" value="PurN"/>
    <property type="match status" value="1"/>
</dbReference>
<dbReference type="Proteomes" id="UP000294412">
    <property type="component" value="Chromosome"/>
</dbReference>
<dbReference type="UniPathway" id="UPA00074">
    <property type="reaction ID" value="UER00126"/>
</dbReference>
<dbReference type="InterPro" id="IPR004607">
    <property type="entry name" value="GART"/>
</dbReference>
<dbReference type="PANTHER" id="PTHR43369:SF2">
    <property type="entry name" value="PHOSPHORIBOSYLGLYCINAMIDE FORMYLTRANSFERASE"/>
    <property type="match status" value="1"/>
</dbReference>
<evidence type="ECO:0000256" key="1">
    <source>
        <dbReference type="ARBA" id="ARBA00005054"/>
    </source>
</evidence>
<dbReference type="EC" id="2.1.2.2" evidence="6"/>
<dbReference type="PANTHER" id="PTHR43369">
    <property type="entry name" value="PHOSPHORIBOSYLGLYCINAMIDE FORMYLTRANSFERASE"/>
    <property type="match status" value="1"/>
</dbReference>
<dbReference type="OrthoDB" id="9806170at2"/>
<evidence type="ECO:0000256" key="2">
    <source>
        <dbReference type="ARBA" id="ARBA00022679"/>
    </source>
</evidence>
<feature type="binding site" evidence="6">
    <location>
        <begin position="12"/>
        <end position="14"/>
    </location>
    <ligand>
        <name>N(1)-(5-phospho-beta-D-ribosyl)glycinamide</name>
        <dbReference type="ChEBI" id="CHEBI:143788"/>
    </ligand>
</feature>
<dbReference type="AlphaFoldDB" id="A0A451D1I7"/>
<dbReference type="GO" id="GO:0005829">
    <property type="term" value="C:cytosol"/>
    <property type="evidence" value="ECO:0007669"/>
    <property type="project" value="TreeGrafter"/>
</dbReference>
<sequence length="211" mass="23832">MKRIVILVSGYGSNLQAILDSCKKREISGKIVSVVSNDCQAFAIERARLANITTYLVASKLNKKDFFNQKLLKIVDSCDPDLVVLAGYMKILDIEFVLSYFGRILNIHPSLLPKYPGLYTHRQVLKYRDTQHGASVHFVTEKVDAGPLILQAKIPVSCNDTEYTLSVKVKEQEHKIYPLVVKWFSEGRLEMRGNNQVWLDGCKLPPSGMCI</sequence>
<dbReference type="InterPro" id="IPR036477">
    <property type="entry name" value="Formyl_transf_N_sf"/>
</dbReference>
<comment type="pathway">
    <text evidence="1 6">Purine metabolism; IMP biosynthesis via de novo pathway; N(2)-formyl-N(1)-(5-phospho-D-ribosyl)glycinamide from N(1)-(5-phospho-D-ribosyl)glycinamide (10-formyl THF route): step 1/1.</text>
</comment>
<dbReference type="GO" id="GO:0006189">
    <property type="term" value="P:'de novo' IMP biosynthetic process"/>
    <property type="evidence" value="ECO:0007669"/>
    <property type="project" value="UniProtKB-UniRule"/>
</dbReference>
<evidence type="ECO:0000259" key="7">
    <source>
        <dbReference type="Pfam" id="PF00551"/>
    </source>
</evidence>
<protein>
    <recommendedName>
        <fullName evidence="6">Phosphoribosylglycinamide formyltransferase</fullName>
        <ecNumber evidence="6">2.1.2.2</ecNumber>
    </recommendedName>
    <alternativeName>
        <fullName evidence="6">5'-phosphoribosylglycinamide transformylase</fullName>
    </alternativeName>
    <alternativeName>
        <fullName evidence="6">GAR transformylase</fullName>
        <shortName evidence="6">GART</shortName>
    </alternativeName>
</protein>
<gene>
    <name evidence="6 8" type="primary">purN</name>
    <name evidence="8" type="ORF">ERCICUMA2628_017</name>
</gene>
<dbReference type="Gene3D" id="3.40.50.170">
    <property type="entry name" value="Formyl transferase, N-terminal domain"/>
    <property type="match status" value="1"/>
</dbReference>
<comment type="similarity">
    <text evidence="4 6">Belongs to the GART family.</text>
</comment>
<dbReference type="InterPro" id="IPR001555">
    <property type="entry name" value="GART_AS"/>
</dbReference>
<accession>A0A451D1I7</accession>
<feature type="active site" description="Proton donor" evidence="6">
    <location>
        <position position="108"/>
    </location>
</feature>
<feature type="binding site" evidence="6">
    <location>
        <begin position="89"/>
        <end position="92"/>
    </location>
    <ligand>
        <name>(6R)-10-formyltetrahydrofolate</name>
        <dbReference type="ChEBI" id="CHEBI:195366"/>
    </ligand>
</feature>
<comment type="catalytic activity">
    <reaction evidence="5 6">
        <text>N(1)-(5-phospho-beta-D-ribosyl)glycinamide + (6R)-10-formyltetrahydrofolate = N(2)-formyl-N(1)-(5-phospho-beta-D-ribosyl)glycinamide + (6S)-5,6,7,8-tetrahydrofolate + H(+)</text>
        <dbReference type="Rhea" id="RHEA:15053"/>
        <dbReference type="ChEBI" id="CHEBI:15378"/>
        <dbReference type="ChEBI" id="CHEBI:57453"/>
        <dbReference type="ChEBI" id="CHEBI:143788"/>
        <dbReference type="ChEBI" id="CHEBI:147286"/>
        <dbReference type="ChEBI" id="CHEBI:195366"/>
        <dbReference type="EC" id="2.1.2.2"/>
    </reaction>
</comment>
<comment type="caution">
    <text evidence="6">Lacks conserved residue(s) required for the propagation of feature annotation.</text>
</comment>
<dbReference type="EMBL" id="LR217703">
    <property type="protein sequence ID" value="VFP79469.1"/>
    <property type="molecule type" value="Genomic_DNA"/>
</dbReference>
<dbReference type="SUPFAM" id="SSF53328">
    <property type="entry name" value="Formyltransferase"/>
    <property type="match status" value="1"/>
</dbReference>
<evidence type="ECO:0000256" key="5">
    <source>
        <dbReference type="ARBA" id="ARBA00047664"/>
    </source>
</evidence>